<evidence type="ECO:0000313" key="6">
    <source>
        <dbReference type="Proteomes" id="UP000242146"/>
    </source>
</evidence>
<keyword evidence="3" id="KW-0812">Transmembrane</keyword>
<dbReference type="Proteomes" id="UP000242146">
    <property type="component" value="Unassembled WGS sequence"/>
</dbReference>
<gene>
    <name evidence="5" type="ORF">DM01DRAFT_1334093</name>
</gene>
<dbReference type="InterPro" id="IPR016181">
    <property type="entry name" value="Acyl_CoA_acyltransferase"/>
</dbReference>
<dbReference type="CDD" id="cd04301">
    <property type="entry name" value="NAT_SF"/>
    <property type="match status" value="1"/>
</dbReference>
<dbReference type="EMBL" id="MCGT01000008">
    <property type="protein sequence ID" value="ORX57476.1"/>
    <property type="molecule type" value="Genomic_DNA"/>
</dbReference>
<reference evidence="5 6" key="1">
    <citation type="submission" date="2016-07" db="EMBL/GenBank/DDBJ databases">
        <title>Pervasive Adenine N6-methylation of Active Genes in Fungi.</title>
        <authorList>
            <consortium name="DOE Joint Genome Institute"/>
            <person name="Mondo S.J."/>
            <person name="Dannebaum R.O."/>
            <person name="Kuo R.C."/>
            <person name="Labutti K."/>
            <person name="Haridas S."/>
            <person name="Kuo A."/>
            <person name="Salamov A."/>
            <person name="Ahrendt S.R."/>
            <person name="Lipzen A."/>
            <person name="Sullivan W."/>
            <person name="Andreopoulos W.B."/>
            <person name="Clum A."/>
            <person name="Lindquist E."/>
            <person name="Daum C."/>
            <person name="Ramamoorthy G.K."/>
            <person name="Gryganskyi A."/>
            <person name="Culley D."/>
            <person name="Magnuson J.K."/>
            <person name="James T.Y."/>
            <person name="O'Malley M.A."/>
            <person name="Stajich J.E."/>
            <person name="Spatafora J.W."/>
            <person name="Visel A."/>
            <person name="Grigoriev I.V."/>
        </authorList>
    </citation>
    <scope>NUCLEOTIDE SEQUENCE [LARGE SCALE GENOMIC DNA]</scope>
    <source>
        <strain evidence="5 6">NRRL 3301</strain>
    </source>
</reference>
<evidence type="ECO:0000313" key="5">
    <source>
        <dbReference type="EMBL" id="ORX57476.1"/>
    </source>
</evidence>
<proteinExistence type="predicted"/>
<evidence type="ECO:0000256" key="1">
    <source>
        <dbReference type="ARBA" id="ARBA00022679"/>
    </source>
</evidence>
<dbReference type="SUPFAM" id="SSF55729">
    <property type="entry name" value="Acyl-CoA N-acyltransferases (Nat)"/>
    <property type="match status" value="1"/>
</dbReference>
<dbReference type="PROSITE" id="PS51186">
    <property type="entry name" value="GNAT"/>
    <property type="match status" value="1"/>
</dbReference>
<accession>A0A1X2GMY5</accession>
<keyword evidence="3" id="KW-0472">Membrane</keyword>
<feature type="compositionally biased region" description="Low complexity" evidence="2">
    <location>
        <begin position="9"/>
        <end position="18"/>
    </location>
</feature>
<dbReference type="Pfam" id="PF00583">
    <property type="entry name" value="Acetyltransf_1"/>
    <property type="match status" value="1"/>
</dbReference>
<sequence length="348" mass="39721">MPARKKASKSSSPSSSSKDTSKDDSKAIPRLLLRTYRPTDNEAVHYLFTTTMFALVPEGVRRKLWSPFTWLIWLVGYGILLTVMPRVLVRYAGFTEPSMWMTAARVAITFCWALFGFSLMFIVTERFEMVDKVEQGLENDLKDPESIYLKYEAPFDDDEEDEKQQKQQKQQEHRPGHFWILLADDEPCGMLGLAPASDTPKLDQRANACPIWKQVARSLCGNRVQFGAGYSRLPTVIPSGSAHTATIVRWAVANHYQQCGLSSLLMHRAMTWAHEAGIKEVYAITNEVELAAEQILEKRHGFKLVRKRKIGWFGRHHAIWSCKVDAWMEVNGNHVNSRFRPKDAKKSS</sequence>
<feature type="transmembrane region" description="Helical" evidence="3">
    <location>
        <begin position="70"/>
        <end position="88"/>
    </location>
</feature>
<keyword evidence="6" id="KW-1185">Reference proteome</keyword>
<evidence type="ECO:0000256" key="3">
    <source>
        <dbReference type="SAM" id="Phobius"/>
    </source>
</evidence>
<feature type="transmembrane region" description="Helical" evidence="3">
    <location>
        <begin position="100"/>
        <end position="123"/>
    </location>
</feature>
<feature type="region of interest" description="Disordered" evidence="2">
    <location>
        <begin position="1"/>
        <end position="25"/>
    </location>
</feature>
<keyword evidence="3" id="KW-1133">Transmembrane helix</keyword>
<organism evidence="5 6">
    <name type="scientific">Hesseltinella vesiculosa</name>
    <dbReference type="NCBI Taxonomy" id="101127"/>
    <lineage>
        <taxon>Eukaryota</taxon>
        <taxon>Fungi</taxon>
        <taxon>Fungi incertae sedis</taxon>
        <taxon>Mucoromycota</taxon>
        <taxon>Mucoromycotina</taxon>
        <taxon>Mucoromycetes</taxon>
        <taxon>Mucorales</taxon>
        <taxon>Cunninghamellaceae</taxon>
        <taxon>Hesseltinella</taxon>
    </lineage>
</organism>
<dbReference type="GO" id="GO:0008080">
    <property type="term" value="F:N-acetyltransferase activity"/>
    <property type="evidence" value="ECO:0007669"/>
    <property type="project" value="InterPro"/>
</dbReference>
<dbReference type="Gene3D" id="3.40.630.30">
    <property type="match status" value="1"/>
</dbReference>
<dbReference type="PANTHER" id="PTHR13947">
    <property type="entry name" value="GNAT FAMILY N-ACETYLTRANSFERASE"/>
    <property type="match status" value="1"/>
</dbReference>
<feature type="domain" description="N-acetyltransferase" evidence="4">
    <location>
        <begin position="131"/>
        <end position="325"/>
    </location>
</feature>
<protein>
    <recommendedName>
        <fullName evidence="4">N-acetyltransferase domain-containing protein</fullName>
    </recommendedName>
</protein>
<dbReference type="AlphaFoldDB" id="A0A1X2GMY5"/>
<comment type="caution">
    <text evidence="5">The sequence shown here is derived from an EMBL/GenBank/DDBJ whole genome shotgun (WGS) entry which is preliminary data.</text>
</comment>
<dbReference type="InterPro" id="IPR050769">
    <property type="entry name" value="NAT_camello-type"/>
</dbReference>
<dbReference type="InterPro" id="IPR000182">
    <property type="entry name" value="GNAT_dom"/>
</dbReference>
<dbReference type="PANTHER" id="PTHR13947:SF37">
    <property type="entry name" value="LD18367P"/>
    <property type="match status" value="1"/>
</dbReference>
<keyword evidence="1" id="KW-0808">Transferase</keyword>
<evidence type="ECO:0000259" key="4">
    <source>
        <dbReference type="PROSITE" id="PS51186"/>
    </source>
</evidence>
<evidence type="ECO:0000256" key="2">
    <source>
        <dbReference type="SAM" id="MobiDB-lite"/>
    </source>
</evidence>
<name>A0A1X2GMY5_9FUNG</name>
<dbReference type="OrthoDB" id="2204056at2759"/>